<organism evidence="1 2">
    <name type="scientific">Pectobacterium bacteriophage PM2</name>
    <dbReference type="NCBI Taxonomy" id="1429794"/>
    <lineage>
        <taxon>Viruses</taxon>
        <taxon>Duplodnaviria</taxon>
        <taxon>Heunggongvirae</taxon>
        <taxon>Uroviricota</taxon>
        <taxon>Caudoviricetes</taxon>
        <taxon>Pantevenvirales</taxon>
        <taxon>Straboviridae</taxon>
        <taxon>Tevenvirinae</taxon>
        <taxon>Mosugukvirus</taxon>
        <taxon>Mosugukvirus pm2</taxon>
    </lineage>
</organism>
<dbReference type="KEGG" id="vg:26638073"/>
<dbReference type="Gene3D" id="3.90.1160.10">
    <property type="entry name" value="Baseplate structural protein gp11, finger domain"/>
    <property type="match status" value="1"/>
</dbReference>
<dbReference type="OrthoDB" id="8112at10239"/>
<dbReference type="InterPro" id="IPR015982">
    <property type="entry name" value="Baseplate_struct_Gp11_N_sf"/>
</dbReference>
<dbReference type="InterPro" id="IPR036214">
    <property type="entry name" value="Gp11_sf"/>
</dbReference>
<dbReference type="InterPro" id="IPR014791">
    <property type="entry name" value="Baseplate_struct_Gp11"/>
</dbReference>
<dbReference type="Pfam" id="PF08677">
    <property type="entry name" value="GP11"/>
    <property type="match status" value="1"/>
</dbReference>
<evidence type="ECO:0000313" key="1">
    <source>
        <dbReference type="EMBL" id="AHY25142.1"/>
    </source>
</evidence>
<dbReference type="Gene3D" id="2.20.20.20">
    <property type="entry name" value="Baseplate structural protein gp11, C-terminal domain"/>
    <property type="match status" value="1"/>
</dbReference>
<proteinExistence type="predicted"/>
<dbReference type="InterPro" id="IPR015976">
    <property type="entry name" value="Phage_T4_Gp11_C"/>
</dbReference>
<evidence type="ECO:0000313" key="2">
    <source>
        <dbReference type="Proteomes" id="UP000030739"/>
    </source>
</evidence>
<protein>
    <submittedName>
        <fullName evidence="1">Baseplate wedge subunit and tail pin</fullName>
    </submittedName>
</protein>
<dbReference type="EMBL" id="KF835987">
    <property type="protein sequence ID" value="AHY25142.1"/>
    <property type="molecule type" value="Genomic_DNA"/>
</dbReference>
<dbReference type="GeneID" id="26638073"/>
<reference evidence="1 2" key="1">
    <citation type="journal article" date="2015" name="Plant Pathol. J.">
        <title>Isolation and Genomic Characterization of the T4-Like Bacteriophage PM2 Infecting Pectobacterium carotovorum subsp. carotovorum.</title>
        <authorList>
            <person name="Lim J.A."/>
            <person name="Lee D.H."/>
            <person name="Heu S."/>
        </authorList>
    </citation>
    <scope>NUCLEOTIDE SEQUENCE [LARGE SCALE GENOMIC DNA]</scope>
</reference>
<name>A0A0A0Q3J4_9CAUD</name>
<keyword evidence="2" id="KW-1185">Reference proteome</keyword>
<dbReference type="Proteomes" id="UP000030739">
    <property type="component" value="Segment"/>
</dbReference>
<dbReference type="InterPro" id="IPR043180">
    <property type="entry name" value="Baseplate_struct_Gp11_C"/>
</dbReference>
<dbReference type="RefSeq" id="YP_009211601.1">
    <property type="nucleotide sequence ID" value="NC_028940.1"/>
</dbReference>
<dbReference type="Gene3D" id="1.10.286.30">
    <property type="entry name" value="Baseplate structural protein GP11, N-terminal domain"/>
    <property type="match status" value="1"/>
</dbReference>
<sequence length="219" mass="23592">MITNIARNKAGVVSRFADFLQFITNPFKTNEVAGERPIGGVSATQTSKGVFYPTVQSAIDDLSGRCDLEINSVIVNTDGIVPGFVNQSDQIKFSGTVIGTGTKMIYVLGFPVIIDSSDTPEIIATKAEAVLIEAVINSIAIKSVSVDNTDASILNITYNDYQNHVFEEDVQHGVKITQTTVVSPRAGYGNWERLGTQSVTLTGGTVNGTITLYYFQRVS</sequence>
<accession>A0A0A0Q3J4</accession>
<gene>
    <name evidence="1" type="ORF">PM2_180</name>
</gene>
<dbReference type="SUPFAM" id="SSF56558">
    <property type="entry name" value="Baseplate structural protein gp11"/>
    <property type="match status" value="1"/>
</dbReference>